<dbReference type="Proteomes" id="UP001432360">
    <property type="component" value="Plasmid pSchITTGS70c"/>
</dbReference>
<organism evidence="1 2">
    <name type="scientific">Sinorhizobium chiapasense</name>
    <dbReference type="NCBI Taxonomy" id="501572"/>
    <lineage>
        <taxon>Bacteria</taxon>
        <taxon>Pseudomonadati</taxon>
        <taxon>Pseudomonadota</taxon>
        <taxon>Alphaproteobacteria</taxon>
        <taxon>Hyphomicrobiales</taxon>
        <taxon>Rhizobiaceae</taxon>
        <taxon>Sinorhizobium/Ensifer group</taxon>
        <taxon>Sinorhizobium</taxon>
    </lineage>
</organism>
<protein>
    <submittedName>
        <fullName evidence="1">Uncharacterized protein</fullName>
    </submittedName>
</protein>
<reference evidence="1" key="1">
    <citation type="submission" date="2023-08" db="EMBL/GenBank/DDBJ databases">
        <title>Complete genome sequence of Sinorhizobium chiapanecum ITTG S70 isolated from Acaciella angustissima nodules in Chiapas-Mexico.</title>
        <authorList>
            <person name="Rincon-Rosales R."/>
            <person name="Rogel M.A."/>
            <person name="Rincon-Medina C.I."/>
            <person name="Guerrero G."/>
            <person name="Manzano-Gomez L.A."/>
            <person name="Lopez-Lopez A."/>
            <person name="Rincon Molina F.A."/>
            <person name="Martinez-Romero E."/>
        </authorList>
    </citation>
    <scope>NUCLEOTIDE SEQUENCE</scope>
    <source>
        <strain evidence="1">ITTG S70</strain>
        <plasmid evidence="1">pSchITTGS70c</plasmid>
    </source>
</reference>
<evidence type="ECO:0000313" key="2">
    <source>
        <dbReference type="Proteomes" id="UP001432360"/>
    </source>
</evidence>
<keyword evidence="2" id="KW-1185">Reference proteome</keyword>
<proteinExistence type="predicted"/>
<accession>A0ABZ2BLN6</accession>
<dbReference type="RefSeq" id="WP_331375611.1">
    <property type="nucleotide sequence ID" value="NZ_CP133151.1"/>
</dbReference>
<dbReference type="EMBL" id="CP133151">
    <property type="protein sequence ID" value="WVT06564.1"/>
    <property type="molecule type" value="Genomic_DNA"/>
</dbReference>
<keyword evidence="1" id="KW-0614">Plasmid</keyword>
<geneLocation type="plasmid" evidence="1 2">
    <name>pSchITTGS70c</name>
</geneLocation>
<evidence type="ECO:0000313" key="1">
    <source>
        <dbReference type="EMBL" id="WVT06564.1"/>
    </source>
</evidence>
<gene>
    <name evidence="1" type="ORF">RB548_22900</name>
</gene>
<sequence length="106" mass="12193">MARENRYRAAGTPDAPWLVYPVVYSDGKNFDDRAQRVQARNLSQFAYPYDSFRDTESYMHFDDAVRAIAEEVETRLNSAPAWEPDFPLADVQQAAQGNPRLKLPRL</sequence>
<name>A0ABZ2BLN6_9HYPH</name>